<keyword evidence="2" id="KW-1185">Reference proteome</keyword>
<protein>
    <submittedName>
        <fullName evidence="1">Uncharacterized protein</fullName>
    </submittedName>
</protein>
<gene>
    <name evidence="1" type="ORF">GIB67_013882</name>
</gene>
<accession>A0A7J7LDG5</accession>
<dbReference type="AlphaFoldDB" id="A0A7J7LDG5"/>
<dbReference type="EMBL" id="JACGCM010002358">
    <property type="protein sequence ID" value="KAF6140589.1"/>
    <property type="molecule type" value="Genomic_DNA"/>
</dbReference>
<proteinExistence type="predicted"/>
<sequence>MTHRPRTDLFSSFNQLIALANLKELMDHQPWEDVHSMRLQAEAAQLAKIQCLQYLLQQTTASMTTNPNMDVLNLIKDNSILTSSQQLDIPTSYSLGDLNDSIMFPHLPNLQNPYSFQTSMNGELCQGYNNSTVIHQEGITPQSPWGSLSPSPVTDNNLAEACSSSCYEGGASSFWPELLLDDPGFMNEMA</sequence>
<organism evidence="1 2">
    <name type="scientific">Kingdonia uniflora</name>
    <dbReference type="NCBI Taxonomy" id="39325"/>
    <lineage>
        <taxon>Eukaryota</taxon>
        <taxon>Viridiplantae</taxon>
        <taxon>Streptophyta</taxon>
        <taxon>Embryophyta</taxon>
        <taxon>Tracheophyta</taxon>
        <taxon>Spermatophyta</taxon>
        <taxon>Magnoliopsida</taxon>
        <taxon>Ranunculales</taxon>
        <taxon>Circaeasteraceae</taxon>
        <taxon>Kingdonia</taxon>
    </lineage>
</organism>
<dbReference type="OrthoDB" id="2143914at2759"/>
<evidence type="ECO:0000313" key="2">
    <source>
        <dbReference type="Proteomes" id="UP000541444"/>
    </source>
</evidence>
<reference evidence="1 2" key="1">
    <citation type="journal article" date="2020" name="IScience">
        <title>Genome Sequencing of the Endangered Kingdonia uniflora (Circaeasteraceae, Ranunculales) Reveals Potential Mechanisms of Evolutionary Specialization.</title>
        <authorList>
            <person name="Sun Y."/>
            <person name="Deng T."/>
            <person name="Zhang A."/>
            <person name="Moore M.J."/>
            <person name="Landis J.B."/>
            <person name="Lin N."/>
            <person name="Zhang H."/>
            <person name="Zhang X."/>
            <person name="Huang J."/>
            <person name="Zhang X."/>
            <person name="Sun H."/>
            <person name="Wang H."/>
        </authorList>
    </citation>
    <scope>NUCLEOTIDE SEQUENCE [LARGE SCALE GENOMIC DNA]</scope>
    <source>
        <strain evidence="1">TB1705</strain>
        <tissue evidence="1">Leaf</tissue>
    </source>
</reference>
<evidence type="ECO:0000313" key="1">
    <source>
        <dbReference type="EMBL" id="KAF6140589.1"/>
    </source>
</evidence>
<dbReference type="Proteomes" id="UP000541444">
    <property type="component" value="Unassembled WGS sequence"/>
</dbReference>
<name>A0A7J7LDG5_9MAGN</name>
<comment type="caution">
    <text evidence="1">The sequence shown here is derived from an EMBL/GenBank/DDBJ whole genome shotgun (WGS) entry which is preliminary data.</text>
</comment>